<dbReference type="Gene3D" id="1.20.1640.10">
    <property type="entry name" value="Multidrug efflux transporter AcrB transmembrane domain"/>
    <property type="match status" value="1"/>
</dbReference>
<keyword evidence="4 9" id="KW-0812">Transmembrane</keyword>
<keyword evidence="6 9" id="KW-1133">Transmembrane helix</keyword>
<dbReference type="InterPro" id="IPR048634">
    <property type="entry name" value="SecD_SecF_C"/>
</dbReference>
<dbReference type="Pfam" id="PF13721">
    <property type="entry name" value="SecD-TM1"/>
    <property type="match status" value="1"/>
</dbReference>
<evidence type="ECO:0000256" key="7">
    <source>
        <dbReference type="ARBA" id="ARBA00023010"/>
    </source>
</evidence>
<comment type="similarity">
    <text evidence="9">Belongs to the SecD/SecF family. SecD subfamily.</text>
</comment>
<dbReference type="NCBIfam" id="TIGR00916">
    <property type="entry name" value="2A0604s01"/>
    <property type="match status" value="1"/>
</dbReference>
<keyword evidence="15" id="KW-1185">Reference proteome</keyword>
<dbReference type="Proteomes" id="UP000809621">
    <property type="component" value="Unassembled WGS sequence"/>
</dbReference>
<dbReference type="NCBIfam" id="TIGR01129">
    <property type="entry name" value="secD"/>
    <property type="match status" value="1"/>
</dbReference>
<feature type="transmembrane region" description="Helical" evidence="9">
    <location>
        <begin position="482"/>
        <end position="500"/>
    </location>
</feature>
<keyword evidence="8 9" id="KW-0472">Membrane</keyword>
<dbReference type="InterPro" id="IPR005791">
    <property type="entry name" value="SecD"/>
</dbReference>
<dbReference type="InterPro" id="IPR054384">
    <property type="entry name" value="SecDF_P1_head"/>
</dbReference>
<evidence type="ECO:0000259" key="13">
    <source>
        <dbReference type="Pfam" id="PF22599"/>
    </source>
</evidence>
<dbReference type="PANTHER" id="PTHR30081:SF13">
    <property type="entry name" value="PROTEIN TRANSLOCASE SUBUNIT SECD"/>
    <property type="match status" value="1"/>
</dbReference>
<dbReference type="InterPro" id="IPR055344">
    <property type="entry name" value="SecD_SecF_C_bact"/>
</dbReference>
<sequence length="587" mass="64050">MSILQRTTVYMLIILLALFALPNIYPEYPSLSLSSKNGNESLTLESFHEQLSQLKIKPRSVELNEQEILIQFNSAKDQSVAHSHFTSLGALSTTLLLHSTHPNWMKNIKLEPMNLGLDLRGGVQLTLNVESSKSYQGYIDSFVAEIRHFNRQLPVDVRKPLGNISINESVISIENTYGNDVNFKELLVGNNEWELSRSESDILFSLDSDTVERLERQAMQQTLSVMRQRVESLGITEANIQQHGRNFIRIELPGVQDPDAAKSLIGATTSIAFYDVVAPQKSGNNYFDSRGENVRLANHPIVTGEDIIDSSATIGEFGQPEVNIVLNRTGGNKMSQHSRSNIGQPMATLFSEYHANQQGELEQAHEVISVATIQSQFGSRFRVTGVGDLREAQELASVLRSGALTVPVSIIDEQIIGPTLGEQNIKNGLIAVVLGLALTFVAMATLYGKFGLVACGALSVNMVMIVGLLSIIPGVALTLPGIAGLVLTMGMAVDCNVLVFERIKELRKQGIPDAKAISRGYKESYSTIIDANLTSLITAIVLFVVGYGAVKGFAVTLGIGIVTSLFTGLIVSQLWMKKTSPRGRHNA</sequence>
<dbReference type="InterPro" id="IPR022813">
    <property type="entry name" value="SecD/SecF_arch_bac"/>
</dbReference>
<dbReference type="Pfam" id="PF07549">
    <property type="entry name" value="Sec_GG"/>
    <property type="match status" value="1"/>
</dbReference>
<comment type="caution">
    <text evidence="9">Lacks conserved residue(s) required for the propagation of feature annotation.</text>
</comment>
<evidence type="ECO:0000259" key="11">
    <source>
        <dbReference type="Pfam" id="PF13721"/>
    </source>
</evidence>
<protein>
    <recommendedName>
        <fullName evidence="9">Protein translocase subunit SecD</fullName>
    </recommendedName>
</protein>
<evidence type="ECO:0000313" key="14">
    <source>
        <dbReference type="EMBL" id="MBM7035279.1"/>
    </source>
</evidence>
<organism evidence="14 15">
    <name type="scientific">Vibrio ulleungensis</name>
    <dbReference type="NCBI Taxonomy" id="2807619"/>
    <lineage>
        <taxon>Bacteria</taxon>
        <taxon>Pseudomonadati</taxon>
        <taxon>Pseudomonadota</taxon>
        <taxon>Gammaproteobacteria</taxon>
        <taxon>Vibrionales</taxon>
        <taxon>Vibrionaceae</taxon>
        <taxon>Vibrio</taxon>
    </lineage>
</organism>
<feature type="domain" description="SecDF P1 head subdomain" evidence="13">
    <location>
        <begin position="289"/>
        <end position="406"/>
    </location>
</feature>
<dbReference type="InterPro" id="IPR048631">
    <property type="entry name" value="SecD_1st"/>
</dbReference>
<dbReference type="HAMAP" id="MF_01463_B">
    <property type="entry name" value="SecD_B"/>
    <property type="match status" value="1"/>
</dbReference>
<evidence type="ECO:0000256" key="3">
    <source>
        <dbReference type="ARBA" id="ARBA00022475"/>
    </source>
</evidence>
<comment type="subunit">
    <text evidence="9">Forms a complex with SecF. Part of the essential Sec protein translocation apparatus which comprises SecA, SecYEG and auxiliary proteins SecDF-YajC and YidC.</text>
</comment>
<feature type="transmembrane region" description="Helical" evidence="9">
    <location>
        <begin position="528"/>
        <end position="547"/>
    </location>
</feature>
<dbReference type="InterPro" id="IPR027398">
    <property type="entry name" value="SecD-TM"/>
</dbReference>
<keyword evidence="2 9" id="KW-0813">Transport</keyword>
<keyword evidence="3 9" id="KW-1003">Cell membrane</keyword>
<feature type="transmembrane region" description="Helical" evidence="9">
    <location>
        <begin position="428"/>
        <end position="447"/>
    </location>
</feature>
<feature type="domain" description="Protein export membrane protein SecD/SecF C-terminal" evidence="10">
    <location>
        <begin position="408"/>
        <end position="571"/>
    </location>
</feature>
<dbReference type="PANTHER" id="PTHR30081">
    <property type="entry name" value="PROTEIN-EXPORT MEMBRANE PROTEIN SEC"/>
    <property type="match status" value="1"/>
</dbReference>
<evidence type="ECO:0000256" key="6">
    <source>
        <dbReference type="ARBA" id="ARBA00022989"/>
    </source>
</evidence>
<evidence type="ECO:0000256" key="5">
    <source>
        <dbReference type="ARBA" id="ARBA00022927"/>
    </source>
</evidence>
<dbReference type="Gene3D" id="3.30.1360.200">
    <property type="match status" value="1"/>
</dbReference>
<evidence type="ECO:0000256" key="1">
    <source>
        <dbReference type="ARBA" id="ARBA00004651"/>
    </source>
</evidence>
<reference evidence="14 15" key="1">
    <citation type="submission" date="2021-02" db="EMBL/GenBank/DDBJ databases">
        <authorList>
            <person name="Park J.-S."/>
        </authorList>
    </citation>
    <scope>NUCLEOTIDE SEQUENCE [LARGE SCALE GENOMIC DNA]</scope>
    <source>
        <strain evidence="14 15">188UL20-2</strain>
    </source>
</reference>
<comment type="subcellular location">
    <subcellularLocation>
        <location evidence="1 9">Cell membrane</location>
        <topology evidence="1 9">Multi-pass membrane protein</topology>
    </subcellularLocation>
</comment>
<keyword evidence="7 9" id="KW-0811">Translocation</keyword>
<evidence type="ECO:0000259" key="12">
    <source>
        <dbReference type="Pfam" id="PF21760"/>
    </source>
</evidence>
<feature type="domain" description="SecD export protein N-terminal TM" evidence="11">
    <location>
        <begin position="8"/>
        <end position="83"/>
    </location>
</feature>
<feature type="transmembrane region" description="Helical" evidence="9">
    <location>
        <begin position="454"/>
        <end position="476"/>
    </location>
</feature>
<dbReference type="Pfam" id="PF02355">
    <property type="entry name" value="SecD_SecF_C"/>
    <property type="match status" value="1"/>
</dbReference>
<name>A0ABS2HGT0_9VIBR</name>
<evidence type="ECO:0000256" key="9">
    <source>
        <dbReference type="HAMAP-Rule" id="MF_01463"/>
    </source>
</evidence>
<dbReference type="SUPFAM" id="SSF82866">
    <property type="entry name" value="Multidrug efflux transporter AcrB transmembrane domain"/>
    <property type="match status" value="1"/>
</dbReference>
<dbReference type="EMBL" id="JAFEUM010000001">
    <property type="protein sequence ID" value="MBM7035279.1"/>
    <property type="molecule type" value="Genomic_DNA"/>
</dbReference>
<comment type="function">
    <text evidence="9">Part of the Sec protein translocase complex. Interacts with the SecYEG preprotein conducting channel. SecDF uses the proton motive force (PMF) to complete protein translocation after the ATP-dependent function of SecA.</text>
</comment>
<evidence type="ECO:0000256" key="2">
    <source>
        <dbReference type="ARBA" id="ARBA00022448"/>
    </source>
</evidence>
<dbReference type="Pfam" id="PF21760">
    <property type="entry name" value="SecD_1st"/>
    <property type="match status" value="1"/>
</dbReference>
<dbReference type="Gene3D" id="3.30.70.3400">
    <property type="match status" value="1"/>
</dbReference>
<comment type="caution">
    <text evidence="14">The sequence shown here is derived from an EMBL/GenBank/DDBJ whole genome shotgun (WGS) entry which is preliminary data.</text>
</comment>
<evidence type="ECO:0000256" key="8">
    <source>
        <dbReference type="ARBA" id="ARBA00023136"/>
    </source>
</evidence>
<gene>
    <name evidence="9 14" type="primary">secD</name>
    <name evidence="14" type="ORF">JQC93_02570</name>
</gene>
<proteinExistence type="inferred from homology"/>
<evidence type="ECO:0000256" key="4">
    <source>
        <dbReference type="ARBA" id="ARBA00022692"/>
    </source>
</evidence>
<feature type="transmembrane region" description="Helical" evidence="9">
    <location>
        <begin position="553"/>
        <end position="575"/>
    </location>
</feature>
<evidence type="ECO:0000259" key="10">
    <source>
        <dbReference type="Pfam" id="PF02355"/>
    </source>
</evidence>
<evidence type="ECO:0000313" key="15">
    <source>
        <dbReference type="Proteomes" id="UP000809621"/>
    </source>
</evidence>
<accession>A0ABS2HGT0</accession>
<keyword evidence="5 9" id="KW-0653">Protein transport</keyword>
<dbReference type="RefSeq" id="WP_205156892.1">
    <property type="nucleotide sequence ID" value="NZ_JAFEUM010000001.1"/>
</dbReference>
<feature type="domain" description="Protein translocase subunit SecDF P1" evidence="12">
    <location>
        <begin position="219"/>
        <end position="276"/>
    </location>
</feature>
<dbReference type="Pfam" id="PF22599">
    <property type="entry name" value="SecDF_P1_head"/>
    <property type="match status" value="1"/>
</dbReference>
<dbReference type="InterPro" id="IPR022646">
    <property type="entry name" value="SecD/SecF_CS"/>
</dbReference>